<dbReference type="PANTHER" id="PTHR12341:SF7">
    <property type="entry name" value="5'-3' EXORIBONUCLEASE 1"/>
    <property type="match status" value="1"/>
</dbReference>
<feature type="region of interest" description="Disordered" evidence="1">
    <location>
        <begin position="1"/>
        <end position="45"/>
    </location>
</feature>
<dbReference type="Pfam" id="PF17846">
    <property type="entry name" value="XRN_M"/>
    <property type="match status" value="1"/>
</dbReference>
<dbReference type="PANTHER" id="PTHR12341">
    <property type="entry name" value="5'-&gt;3' EXORIBONUCLEASE"/>
    <property type="match status" value="1"/>
</dbReference>
<organism evidence="3 4">
    <name type="scientific">Streblomastix strix</name>
    <dbReference type="NCBI Taxonomy" id="222440"/>
    <lineage>
        <taxon>Eukaryota</taxon>
        <taxon>Metamonada</taxon>
        <taxon>Preaxostyla</taxon>
        <taxon>Oxymonadida</taxon>
        <taxon>Streblomastigidae</taxon>
        <taxon>Streblomastix</taxon>
    </lineage>
</organism>
<feature type="domain" description="Xrn1 helical" evidence="2">
    <location>
        <begin position="54"/>
        <end position="111"/>
    </location>
</feature>
<gene>
    <name evidence="3" type="ORF">EZS28_046590</name>
</gene>
<feature type="compositionally biased region" description="Basic and acidic residues" evidence="1">
    <location>
        <begin position="1"/>
        <end position="39"/>
    </location>
</feature>
<evidence type="ECO:0000313" key="3">
    <source>
        <dbReference type="EMBL" id="KAA6357883.1"/>
    </source>
</evidence>
<dbReference type="GO" id="GO:0004534">
    <property type="term" value="F:5'-3' RNA exonuclease activity"/>
    <property type="evidence" value="ECO:0007669"/>
    <property type="project" value="TreeGrafter"/>
</dbReference>
<evidence type="ECO:0000259" key="2">
    <source>
        <dbReference type="Pfam" id="PF17846"/>
    </source>
</evidence>
<name>A0A5J4TJE3_9EUKA</name>
<dbReference type="AlphaFoldDB" id="A0A5J4TJE3"/>
<dbReference type="OrthoDB" id="372487at2759"/>
<proteinExistence type="predicted"/>
<protein>
    <recommendedName>
        <fullName evidence="2">Xrn1 helical domain-containing protein</fullName>
    </recommendedName>
</protein>
<reference evidence="3 4" key="1">
    <citation type="submission" date="2019-03" db="EMBL/GenBank/DDBJ databases">
        <title>Single cell metagenomics reveals metabolic interactions within the superorganism composed of flagellate Streblomastix strix and complex community of Bacteroidetes bacteria on its surface.</title>
        <authorList>
            <person name="Treitli S.C."/>
            <person name="Kolisko M."/>
            <person name="Husnik F."/>
            <person name="Keeling P."/>
            <person name="Hampl V."/>
        </authorList>
    </citation>
    <scope>NUCLEOTIDE SEQUENCE [LARGE SCALE GENOMIC DNA]</scope>
    <source>
        <strain evidence="3">ST1C</strain>
    </source>
</reference>
<dbReference type="InterPro" id="IPR041412">
    <property type="entry name" value="Xrn1_helical"/>
</dbReference>
<dbReference type="InterPro" id="IPR027073">
    <property type="entry name" value="5_3_exoribonuclease"/>
</dbReference>
<evidence type="ECO:0000313" key="4">
    <source>
        <dbReference type="Proteomes" id="UP000324800"/>
    </source>
</evidence>
<dbReference type="GO" id="GO:0000956">
    <property type="term" value="P:nuclear-transcribed mRNA catabolic process"/>
    <property type="evidence" value="ECO:0007669"/>
    <property type="project" value="TreeGrafter"/>
</dbReference>
<accession>A0A5J4TJE3</accession>
<dbReference type="Proteomes" id="UP000324800">
    <property type="component" value="Unassembled WGS sequence"/>
</dbReference>
<comment type="caution">
    <text evidence="3">The sequence shown here is derived from an EMBL/GenBank/DDBJ whole genome shotgun (WGS) entry which is preliminary data.</text>
</comment>
<evidence type="ECO:0000256" key="1">
    <source>
        <dbReference type="SAM" id="MobiDB-lite"/>
    </source>
</evidence>
<dbReference type="GO" id="GO:0005634">
    <property type="term" value="C:nucleus"/>
    <property type="evidence" value="ECO:0007669"/>
    <property type="project" value="TreeGrafter"/>
</dbReference>
<dbReference type="GO" id="GO:0003723">
    <property type="term" value="F:RNA binding"/>
    <property type="evidence" value="ECO:0007669"/>
    <property type="project" value="TreeGrafter"/>
</dbReference>
<dbReference type="EMBL" id="SNRW01030707">
    <property type="protein sequence ID" value="KAA6357883.1"/>
    <property type="molecule type" value="Genomic_DNA"/>
</dbReference>
<sequence>MRDKKISKVKQKNKENDEDQKVNEDDDKERSNKEDEKQMIKSSKQQHQYNSFIFNFERIVEDVVFLIFLAGNDFLPHIQTMSVSEGIIERIFVVYKRIISKTGIYFTQGDVIIPAQISLKNYERWSGK</sequence>